<comment type="caution">
    <text evidence="2">The sequence shown here is derived from an EMBL/GenBank/DDBJ whole genome shotgun (WGS) entry which is preliminary data.</text>
</comment>
<feature type="non-terminal residue" evidence="2">
    <location>
        <position position="307"/>
    </location>
</feature>
<evidence type="ECO:0008006" key="4">
    <source>
        <dbReference type="Google" id="ProtNLM"/>
    </source>
</evidence>
<dbReference type="Proteomes" id="UP001529369">
    <property type="component" value="Unassembled WGS sequence"/>
</dbReference>
<protein>
    <recommendedName>
        <fullName evidence="4">Glycosyl transferase</fullName>
    </recommendedName>
</protein>
<organism evidence="2 3">
    <name type="scientific">Paeniroseomonas aquatica</name>
    <dbReference type="NCBI Taxonomy" id="373043"/>
    <lineage>
        <taxon>Bacteria</taxon>
        <taxon>Pseudomonadati</taxon>
        <taxon>Pseudomonadota</taxon>
        <taxon>Alphaproteobacteria</taxon>
        <taxon>Acetobacterales</taxon>
        <taxon>Acetobacteraceae</taxon>
        <taxon>Paeniroseomonas</taxon>
    </lineage>
</organism>
<reference evidence="3" key="1">
    <citation type="journal article" date="2019" name="Int. J. Syst. Evol. Microbiol.">
        <title>The Global Catalogue of Microorganisms (GCM) 10K type strain sequencing project: providing services to taxonomists for standard genome sequencing and annotation.</title>
        <authorList>
            <consortium name="The Broad Institute Genomics Platform"/>
            <consortium name="The Broad Institute Genome Sequencing Center for Infectious Disease"/>
            <person name="Wu L."/>
            <person name="Ma J."/>
        </authorList>
    </citation>
    <scope>NUCLEOTIDE SEQUENCE [LARGE SCALE GENOMIC DNA]</scope>
    <source>
        <strain evidence="3">CECT 7131</strain>
    </source>
</reference>
<evidence type="ECO:0000256" key="1">
    <source>
        <dbReference type="SAM" id="MobiDB-lite"/>
    </source>
</evidence>
<feature type="region of interest" description="Disordered" evidence="1">
    <location>
        <begin position="1"/>
        <end position="26"/>
    </location>
</feature>
<evidence type="ECO:0000313" key="3">
    <source>
        <dbReference type="Proteomes" id="UP001529369"/>
    </source>
</evidence>
<dbReference type="EMBL" id="JAUFPN010000177">
    <property type="protein sequence ID" value="MDN3566496.1"/>
    <property type="molecule type" value="Genomic_DNA"/>
</dbReference>
<gene>
    <name evidence="2" type="ORF">QWZ14_19160</name>
</gene>
<accession>A0ABT8A9S6</accession>
<keyword evidence="3" id="KW-1185">Reference proteome</keyword>
<evidence type="ECO:0000313" key="2">
    <source>
        <dbReference type="EMBL" id="MDN3566496.1"/>
    </source>
</evidence>
<sequence length="307" mass="32227">MPSPLPPDEPEGRRPPREGMPALGDAVDRPWTRRQRLLWRGATAWRWLWARLPEGAAAGRIRLASMIRRLLGAPPAVPRGNPLRPGHMEFWIAAHATPGPGDLAAIQAQIAAFPARPRFVLRLDARGAAPAAVASTCRSLAAQLYPAWELQVLGAARGGLPGGEARIVPVAGPDAAAWALPAADAATWVMPLAAGDTLFDTALYRLAAAAVAQPELAILYGDECRPDGLHPGAHPWFKPDFDLDRLLGADLFGHAAAFRPGLLPATAPEAEAEGWFAAGLRAALAAGAARIGHVPALLVARPAAAPP</sequence>
<name>A0ABT8A9S6_9PROT</name>
<proteinExistence type="predicted"/>